<accession>A0A2H9T7H0</accession>
<dbReference type="InterPro" id="IPR013083">
    <property type="entry name" value="Znf_RING/FYVE/PHD"/>
</dbReference>
<comment type="caution">
    <text evidence="2">The sequence shown here is derived from an EMBL/GenBank/DDBJ whole genome shotgun (WGS) entry which is preliminary data.</text>
</comment>
<gene>
    <name evidence="2" type="ORF">CI610_01855</name>
</gene>
<proteinExistence type="predicted"/>
<feature type="domain" description="RING-type" evidence="1">
    <location>
        <begin position="45"/>
        <end position="88"/>
    </location>
</feature>
<sequence>MRYRLMSINKIFYLTVTVLCVSSSHSETEYIAGLPVQVITKESVCPVCYDVPTSPNYVAQPDCCSHAACKNCLDQIKEKIKPAHCPSCIKQFRSFRQSDKEMSWGQLKCPGCSSIFSREEIEGHLEQCQHNQSLYDQENERSKKEYMNYVMRKTEEKNQPLSIDGKFSLEESVSKISLFYSGNKDSTYEPAGRSLLPEAQPKERGSIYTPLGESHLSGVQSGNDVSFYYHHNLFWQLDHPASIGTVQMTGHEGDIKTSRQLLCASSMCGIYKSQLPECPREISQYFSGGKPSDDEISFHTVVAVQQETAPLTLSVLLPKPIHDKSKWFLIYGVDIPNQPIYWNIQQRDSGGVLLEASSENRLISAPKISREEEAAFERTTGTSIRSNKSNSVRFILLIAYDPHYKLPEEAYHTYFNRQENTPYLHHMPAMHPEYLLHTAYYKWTARGTNRRTDSNIELDRTVSDGIENARCFQQTDLPNLNNSFDDIEIDSPPQTTLATQKHLSDYRLPTDEIASAVHRVCPGSLIIKGVAVVFLDVVHIDYYATQQQIELDKNIQREVAQQQQKLHEAIEQH</sequence>
<dbReference type="EMBL" id="NSIT01000089">
    <property type="protein sequence ID" value="PJE79185.1"/>
    <property type="molecule type" value="Genomic_DNA"/>
</dbReference>
<evidence type="ECO:0000313" key="2">
    <source>
        <dbReference type="EMBL" id="PJE79185.1"/>
    </source>
</evidence>
<name>A0A2H9T7H0_9ZZZZ</name>
<dbReference type="Gene3D" id="3.30.40.10">
    <property type="entry name" value="Zinc/RING finger domain, C3HC4 (zinc finger)"/>
    <property type="match status" value="1"/>
</dbReference>
<dbReference type="SUPFAM" id="SSF57850">
    <property type="entry name" value="RING/U-box"/>
    <property type="match status" value="1"/>
</dbReference>
<dbReference type="AlphaFoldDB" id="A0A2H9T7H0"/>
<organism evidence="2">
    <name type="scientific">invertebrate metagenome</name>
    <dbReference type="NCBI Taxonomy" id="1711999"/>
    <lineage>
        <taxon>unclassified sequences</taxon>
        <taxon>metagenomes</taxon>
        <taxon>organismal metagenomes</taxon>
    </lineage>
</organism>
<dbReference type="InterPro" id="IPR001841">
    <property type="entry name" value="Znf_RING"/>
</dbReference>
<reference evidence="2" key="1">
    <citation type="journal article" date="2017" name="Appl. Environ. Microbiol.">
        <title>Molecular characterization of an Endozoicomonas-like organism causing infection in king scallop Pecten maximus L.</title>
        <authorList>
            <person name="Cano I."/>
            <person name="van Aerle R."/>
            <person name="Ross S."/>
            <person name="Verner-Jeffreys D.W."/>
            <person name="Paley R.K."/>
            <person name="Rimmer G."/>
            <person name="Ryder D."/>
            <person name="Hooper P."/>
            <person name="Stone D."/>
            <person name="Feist S.W."/>
        </authorList>
    </citation>
    <scope>NUCLEOTIDE SEQUENCE</scope>
</reference>
<protein>
    <recommendedName>
        <fullName evidence="1">RING-type domain-containing protein</fullName>
    </recommendedName>
</protein>
<dbReference type="PROSITE" id="PS50089">
    <property type="entry name" value="ZF_RING_2"/>
    <property type="match status" value="1"/>
</dbReference>
<evidence type="ECO:0000259" key="1">
    <source>
        <dbReference type="PROSITE" id="PS50089"/>
    </source>
</evidence>